<evidence type="ECO:0000313" key="3">
    <source>
        <dbReference type="Proteomes" id="UP000237749"/>
    </source>
</evidence>
<dbReference type="Pfam" id="PF06541">
    <property type="entry name" value="ABC_trans_CmpB"/>
    <property type="match status" value="1"/>
</dbReference>
<proteinExistence type="predicted"/>
<dbReference type="AlphaFoldDB" id="A0A2S6HM88"/>
<feature type="transmembrane region" description="Helical" evidence="1">
    <location>
        <begin position="67"/>
        <end position="86"/>
    </location>
</feature>
<keyword evidence="1" id="KW-0812">Transmembrane</keyword>
<feature type="transmembrane region" description="Helical" evidence="1">
    <location>
        <begin position="40"/>
        <end position="61"/>
    </location>
</feature>
<keyword evidence="3" id="KW-1185">Reference proteome</keyword>
<dbReference type="InterPro" id="IPR010540">
    <property type="entry name" value="CmpB_TMEM229"/>
</dbReference>
<comment type="caution">
    <text evidence="2">The sequence shown here is derived from an EMBL/GenBank/DDBJ whole genome shotgun (WGS) entry which is preliminary data.</text>
</comment>
<reference evidence="2 3" key="1">
    <citation type="submission" date="2018-02" db="EMBL/GenBank/DDBJ databases">
        <title>Genomic Encyclopedia of Archaeal and Bacterial Type Strains, Phase II (KMG-II): from individual species to whole genera.</title>
        <authorList>
            <person name="Goeker M."/>
        </authorList>
    </citation>
    <scope>NUCLEOTIDE SEQUENCE [LARGE SCALE GENOMIC DNA]</scope>
    <source>
        <strain evidence="2 3">DSM 3808</strain>
    </source>
</reference>
<feature type="transmembrane region" description="Helical" evidence="1">
    <location>
        <begin position="6"/>
        <end position="28"/>
    </location>
</feature>
<evidence type="ECO:0000256" key="1">
    <source>
        <dbReference type="SAM" id="Phobius"/>
    </source>
</evidence>
<feature type="transmembrane region" description="Helical" evidence="1">
    <location>
        <begin position="107"/>
        <end position="126"/>
    </location>
</feature>
<keyword evidence="1" id="KW-1133">Transmembrane helix</keyword>
<dbReference type="EMBL" id="PTJA01000015">
    <property type="protein sequence ID" value="PPK78473.1"/>
    <property type="molecule type" value="Genomic_DNA"/>
</dbReference>
<gene>
    <name evidence="2" type="ORF">BXY41_115148</name>
</gene>
<organism evidence="2 3">
    <name type="scientific">Lacrimispora xylanisolvens</name>
    <dbReference type="NCBI Taxonomy" id="384636"/>
    <lineage>
        <taxon>Bacteria</taxon>
        <taxon>Bacillati</taxon>
        <taxon>Bacillota</taxon>
        <taxon>Clostridia</taxon>
        <taxon>Lachnospirales</taxon>
        <taxon>Lachnospiraceae</taxon>
        <taxon>Lacrimispora</taxon>
    </lineage>
</organism>
<name>A0A2S6HM88_9FIRM</name>
<accession>A0A2S6HM88</accession>
<dbReference type="Proteomes" id="UP000237749">
    <property type="component" value="Unassembled WGS sequence"/>
</dbReference>
<dbReference type="RefSeq" id="WP_104439204.1">
    <property type="nucleotide sequence ID" value="NZ_PTJA01000015.1"/>
</dbReference>
<sequence>MYVYTWYQWLLFFFIYCFIGWVIESTYVSVRSFHFVNRGFLRLPLLPLYGSGAILMLFLSLPVKGNLLLVFLFGMIGASVLEYLTGYIMERLFKMKYWDYSKNPFNLNGYVCLGTSIAWGFLTILLTEVVHRPLEWLVFRLSATTCIFLVTGIGILFVYDTVQSTKAALDLGKVLESLTKIRAELEEVQVQMSLLKAETAQKVSELKSETMQMAASVKEETMVKLTSLKTETTNAIKESALAERLQALTETREKLTSRLTFYPKGILRRNPSASSRMFGEALRELKENAKKFKK</sequence>
<dbReference type="OrthoDB" id="9789229at2"/>
<evidence type="ECO:0000313" key="2">
    <source>
        <dbReference type="EMBL" id="PPK78473.1"/>
    </source>
</evidence>
<protein>
    <submittedName>
        <fullName evidence="2">Putative membrane protein</fullName>
    </submittedName>
</protein>
<feature type="transmembrane region" description="Helical" evidence="1">
    <location>
        <begin position="138"/>
        <end position="159"/>
    </location>
</feature>
<keyword evidence="1" id="KW-0472">Membrane</keyword>